<keyword evidence="11" id="KW-0325">Glycoprotein</keyword>
<feature type="transmembrane region" description="Helical" evidence="13">
    <location>
        <begin position="179"/>
        <end position="199"/>
    </location>
</feature>
<dbReference type="SUPFAM" id="SSF90123">
    <property type="entry name" value="ABC transporter transmembrane region"/>
    <property type="match status" value="2"/>
</dbReference>
<feature type="domain" description="ABC transporter" evidence="14">
    <location>
        <begin position="380"/>
        <end position="636"/>
    </location>
</feature>
<evidence type="ECO:0000256" key="10">
    <source>
        <dbReference type="ARBA" id="ARBA00023136"/>
    </source>
</evidence>
<dbReference type="SMART" id="SM00382">
    <property type="entry name" value="AAA"/>
    <property type="match status" value="2"/>
</dbReference>
<dbReference type="GO" id="GO:0015421">
    <property type="term" value="F:ABC-type oligopeptide transporter activity"/>
    <property type="evidence" value="ECO:0007669"/>
    <property type="project" value="TreeGrafter"/>
</dbReference>
<feature type="compositionally biased region" description="Low complexity" evidence="12">
    <location>
        <begin position="665"/>
        <end position="675"/>
    </location>
</feature>
<dbReference type="CDD" id="cd18577">
    <property type="entry name" value="ABC_6TM_Pgp_ABCB1_D1_like"/>
    <property type="match status" value="1"/>
</dbReference>
<keyword evidence="8" id="KW-0067">ATP-binding</keyword>
<keyword evidence="10 13" id="KW-0472">Membrane</keyword>
<evidence type="ECO:0000256" key="7">
    <source>
        <dbReference type="ARBA" id="ARBA00022741"/>
    </source>
</evidence>
<dbReference type="CDD" id="cd18578">
    <property type="entry name" value="ABC_6TM_Pgp_ABCB1_D2_like"/>
    <property type="match status" value="1"/>
</dbReference>
<dbReference type="InterPro" id="IPR027417">
    <property type="entry name" value="P-loop_NTPase"/>
</dbReference>
<evidence type="ECO:0000256" key="13">
    <source>
        <dbReference type="SAM" id="Phobius"/>
    </source>
</evidence>
<evidence type="ECO:0000256" key="6">
    <source>
        <dbReference type="ARBA" id="ARBA00022737"/>
    </source>
</evidence>
<feature type="transmembrane region" description="Helical" evidence="13">
    <location>
        <begin position="953"/>
        <end position="977"/>
    </location>
</feature>
<evidence type="ECO:0000259" key="15">
    <source>
        <dbReference type="PROSITE" id="PS50929"/>
    </source>
</evidence>
<dbReference type="Gene3D" id="1.20.1560.10">
    <property type="entry name" value="ABC transporter type 1, transmembrane domain"/>
    <property type="match status" value="1"/>
</dbReference>
<sequence length="1308" mass="143646">MDTSPATSSRDVIETGKRTQDVVQTDSSPGHSALKSYLTILSYGSRNGGIVAMVLGLLCAIGSGVALPLMNIVFGNLAGEFNRYFMPGAEVSEQAFKASVNRNSLYIVYLFIGKFALTYISMICFRIISLRASAALRLEYVQALFAQPVSKLDETSVGTVANAITSLSNTIQQSISDRLAILFQTLALLVAAYAIAFRYSWALTLAVSSAILFVLLAYSITVPMLVKAQQLVDRADEKHAAIAAEAFGSIRTVLSLGAEVPLLNKYVAWIDEARKRSSRLCPVTGIHLAILFFAMYSSYALAFWFGLKLYREGHIGNVNTVIIVFFSVLLVVTVLGAIASPLMSIAKATSASGPFFDMIQSKRISTQGLRSPTVSSQSDIVFDSVTFAYPARPQTTVLKEFSARFRSGKTTAMVGPSGSGKSTIIALIERWYELEDSAACHDKGATQGRVLIDGRNINTLDLKWWRTQIGLVEQEPVLFNDSVYNNVAAGLIGTQWEHESEAMKLDLVVTACREAFATEFIDRLPLGYSTIVGEGGINLSGGQRQRLAIARSVIRQPTILILDEATSSIDVRGEQIVQAALDRVSRDRTTIMIAHRLSTVRQADHIVVVKDGANIEEGSPRDLMDQGEFYHCLVHAQYLQTLSDPELPAKLEEESPHFSQMEPVESSTSETGTGEEAADHASIEGSKRGSFSAIWRLLHEQRAHSPLYMLTIVGAMGAGCKRSSTAKSVGDLTNFGGMIPTAAFALQSWLFAKLVQVFQFTGQQLVDAANFWSLMFFILALAMAVFYFDLGFISTLISTNLAATYRKDYFQSIMQKPISYYDRMENASGTLMSRLSTDPKQLQELFGINGVFPMISIFSLIGCIIISFCFGWKLAAVTFFAALPFILLAAYLRIRYEIQFEGMNAAVYADSSRFATEAIHAFRTVSALTMEDSIVQRYSDLLYQQQRKAMRKAWYATLIFAFSDSIDLCAMVLTFWYGGQLLASREYGSVAFFVVYIAIVQGGQSAGQFFSFGPNIAQAIASIRRILDTRSSPTGVIQELSPSALSPPVSSRADVHFRNVTFAYPSRNTPVFQHLNVSIQSGQFVAFVGPSGCGKSTLISLLERFYEPTQGSVIVGGQDIRTLNRASYRRTLSLVAQEPKLFEGSIKENLLLGLAADDPVPDEEQMVQACKQAEIHEFITSLPDGYSTELGINAQASLSGGQKQRLCIARALIRNPRLLLLDEATSSLDSTSERLIQDAMERLAGRNTMTIIAVAHRLATVQKADVIFVFVEGQAGHSSRIVEQGTHHELLQKREVYWQMCHAQALDQ</sequence>
<name>A0A8H4HAR5_9EURO</name>
<evidence type="ECO:0000256" key="8">
    <source>
        <dbReference type="ARBA" id="ARBA00022840"/>
    </source>
</evidence>
<comment type="subcellular location">
    <subcellularLocation>
        <location evidence="1">Cell membrane</location>
        <topology evidence="1">Multi-pass membrane protein</topology>
    </subcellularLocation>
</comment>
<feature type="transmembrane region" description="Helical" evidence="13">
    <location>
        <begin position="284"/>
        <end position="306"/>
    </location>
</feature>
<dbReference type="FunFam" id="1.20.1560.10:FF:000057">
    <property type="entry name" value="ABC multidrug transporter SitT"/>
    <property type="match status" value="1"/>
</dbReference>
<keyword evidence="9 13" id="KW-1133">Transmembrane helix</keyword>
<evidence type="ECO:0000256" key="1">
    <source>
        <dbReference type="ARBA" id="ARBA00004651"/>
    </source>
</evidence>
<comment type="caution">
    <text evidence="16">The sequence shown here is derived from an EMBL/GenBank/DDBJ whole genome shotgun (WGS) entry which is preliminary data.</text>
</comment>
<dbReference type="InterPro" id="IPR036640">
    <property type="entry name" value="ABC1_TM_sf"/>
</dbReference>
<feature type="transmembrane region" description="Helical" evidence="13">
    <location>
        <begin position="50"/>
        <end position="74"/>
    </location>
</feature>
<dbReference type="GO" id="GO:0005743">
    <property type="term" value="C:mitochondrial inner membrane"/>
    <property type="evidence" value="ECO:0007669"/>
    <property type="project" value="TreeGrafter"/>
</dbReference>
<evidence type="ECO:0000256" key="11">
    <source>
        <dbReference type="ARBA" id="ARBA00023180"/>
    </source>
</evidence>
<dbReference type="InterPro" id="IPR011527">
    <property type="entry name" value="ABC1_TM_dom"/>
</dbReference>
<dbReference type="Pfam" id="PF00005">
    <property type="entry name" value="ABC_tran"/>
    <property type="match status" value="2"/>
</dbReference>
<dbReference type="Pfam" id="PF00664">
    <property type="entry name" value="ABC_membrane"/>
    <property type="match status" value="2"/>
</dbReference>
<dbReference type="Proteomes" id="UP000653565">
    <property type="component" value="Unassembled WGS sequence"/>
</dbReference>
<evidence type="ECO:0000256" key="3">
    <source>
        <dbReference type="ARBA" id="ARBA00022448"/>
    </source>
</evidence>
<evidence type="ECO:0000256" key="4">
    <source>
        <dbReference type="ARBA" id="ARBA00022475"/>
    </source>
</evidence>
<evidence type="ECO:0000259" key="14">
    <source>
        <dbReference type="PROSITE" id="PS50893"/>
    </source>
</evidence>
<feature type="domain" description="ABC transmembrane type-1" evidence="15">
    <location>
        <begin position="741"/>
        <end position="1018"/>
    </location>
</feature>
<dbReference type="GO" id="GO:0005524">
    <property type="term" value="F:ATP binding"/>
    <property type="evidence" value="ECO:0007669"/>
    <property type="project" value="UniProtKB-KW"/>
</dbReference>
<dbReference type="PANTHER" id="PTHR43394:SF11">
    <property type="entry name" value="ATP-BINDING CASSETTE TRANSPORTER"/>
    <property type="match status" value="1"/>
</dbReference>
<gene>
    <name evidence="16" type="ORF">CNMCM6805_004626</name>
</gene>
<evidence type="ECO:0000313" key="16">
    <source>
        <dbReference type="EMBL" id="KAF4240822.1"/>
    </source>
</evidence>
<evidence type="ECO:0000313" key="17">
    <source>
        <dbReference type="Proteomes" id="UP000653565"/>
    </source>
</evidence>
<feature type="transmembrane region" description="Helical" evidence="13">
    <location>
        <begin position="318"/>
        <end position="339"/>
    </location>
</feature>
<reference evidence="16" key="1">
    <citation type="journal article" date="2020" name="bioRxiv">
        <title>Genomic and phenotypic heterogeneity of clinical isolates of the human pathogens Aspergillus fumigatus, Aspergillus lentulus and Aspergillus fumigatiaffinis.</title>
        <authorList>
            <person name="dos Santos R.A.C."/>
            <person name="Steenwyk J.L."/>
            <person name="Rivero-Menendez O."/>
            <person name="Mead M.E."/>
            <person name="Silva L.P."/>
            <person name="Bastos R.W."/>
            <person name="Alastruey-Izquierdo A."/>
            <person name="Goldman G.H."/>
            <person name="Rokas A."/>
        </authorList>
    </citation>
    <scope>NUCLEOTIDE SEQUENCE</scope>
    <source>
        <strain evidence="16">CNM-CM6805</strain>
    </source>
</reference>
<keyword evidence="17" id="KW-1185">Reference proteome</keyword>
<evidence type="ECO:0000256" key="12">
    <source>
        <dbReference type="SAM" id="MobiDB-lite"/>
    </source>
</evidence>
<dbReference type="FunFam" id="3.40.50.300:FF:001530">
    <property type="entry name" value="ABC multidrug transporter (Eurofung)"/>
    <property type="match status" value="1"/>
</dbReference>
<dbReference type="PROSITE" id="PS50893">
    <property type="entry name" value="ABC_TRANSPORTER_2"/>
    <property type="match status" value="2"/>
</dbReference>
<feature type="transmembrane region" description="Helical" evidence="13">
    <location>
        <begin position="106"/>
        <end position="128"/>
    </location>
</feature>
<evidence type="ECO:0000256" key="5">
    <source>
        <dbReference type="ARBA" id="ARBA00022692"/>
    </source>
</evidence>
<dbReference type="PROSITE" id="PS50929">
    <property type="entry name" value="ABC_TM1F"/>
    <property type="match status" value="2"/>
</dbReference>
<reference evidence="16" key="2">
    <citation type="submission" date="2020-04" db="EMBL/GenBank/DDBJ databases">
        <authorList>
            <person name="Santos R.A.C."/>
            <person name="Steenwyk J.L."/>
            <person name="Rivero-Menendez O."/>
            <person name="Mead M.E."/>
            <person name="Silva L.P."/>
            <person name="Bastos R.W."/>
            <person name="Alastruey-Izquierdo A."/>
            <person name="Goldman G.H."/>
            <person name="Rokas A."/>
        </authorList>
    </citation>
    <scope>NUCLEOTIDE SEQUENCE</scope>
    <source>
        <strain evidence="16">CNM-CM6805</strain>
    </source>
</reference>
<dbReference type="InterPro" id="IPR017871">
    <property type="entry name" value="ABC_transporter-like_CS"/>
</dbReference>
<dbReference type="PROSITE" id="PS00211">
    <property type="entry name" value="ABC_TRANSPORTER_1"/>
    <property type="match status" value="2"/>
</dbReference>
<keyword evidence="7" id="KW-0547">Nucleotide-binding</keyword>
<dbReference type="GO" id="GO:0005886">
    <property type="term" value="C:plasma membrane"/>
    <property type="evidence" value="ECO:0007669"/>
    <property type="project" value="UniProtKB-SubCell"/>
</dbReference>
<keyword evidence="3" id="KW-0813">Transport</keyword>
<protein>
    <recommendedName>
        <fullName evidence="18">ABC multidrug transporter</fullName>
    </recommendedName>
</protein>
<comment type="similarity">
    <text evidence="2">Belongs to the ABC transporter superfamily. ABCB family. Multidrug resistance exporter (TC 3.A.1.201) subfamily.</text>
</comment>
<feature type="domain" description="ABC transmembrane type-1" evidence="15">
    <location>
        <begin position="54"/>
        <end position="347"/>
    </location>
</feature>
<evidence type="ECO:0000256" key="2">
    <source>
        <dbReference type="ARBA" id="ARBA00007577"/>
    </source>
</evidence>
<feature type="transmembrane region" description="Helical" evidence="13">
    <location>
        <begin position="874"/>
        <end position="894"/>
    </location>
</feature>
<evidence type="ECO:0008006" key="18">
    <source>
        <dbReference type="Google" id="ProtNLM"/>
    </source>
</evidence>
<keyword evidence="6" id="KW-0677">Repeat</keyword>
<evidence type="ECO:0000256" key="9">
    <source>
        <dbReference type="ARBA" id="ARBA00022989"/>
    </source>
</evidence>
<feature type="domain" description="ABC transporter" evidence="14">
    <location>
        <begin position="1055"/>
        <end position="1303"/>
    </location>
</feature>
<keyword evidence="5 13" id="KW-0812">Transmembrane</keyword>
<feature type="transmembrane region" description="Helical" evidence="13">
    <location>
        <begin position="732"/>
        <end position="751"/>
    </location>
</feature>
<accession>A0A8H4HAR5</accession>
<proteinExistence type="inferred from homology"/>
<dbReference type="Gene3D" id="3.40.50.300">
    <property type="entry name" value="P-loop containing nucleotide triphosphate hydrolases"/>
    <property type="match status" value="2"/>
</dbReference>
<dbReference type="GO" id="GO:0090374">
    <property type="term" value="P:oligopeptide export from mitochondrion"/>
    <property type="evidence" value="ECO:0007669"/>
    <property type="project" value="TreeGrafter"/>
</dbReference>
<dbReference type="FunFam" id="3.40.50.300:FF:000913">
    <property type="entry name" value="ABC multidrug transporter SitT"/>
    <property type="match status" value="1"/>
</dbReference>
<dbReference type="InterPro" id="IPR003439">
    <property type="entry name" value="ABC_transporter-like_ATP-bd"/>
</dbReference>
<feature type="transmembrane region" description="Helical" evidence="13">
    <location>
        <begin position="771"/>
        <end position="797"/>
    </location>
</feature>
<feature type="transmembrane region" description="Helical" evidence="13">
    <location>
        <begin position="205"/>
        <end position="226"/>
    </location>
</feature>
<feature type="region of interest" description="Disordered" evidence="12">
    <location>
        <begin position="653"/>
        <end position="685"/>
    </location>
</feature>
<feature type="transmembrane region" description="Helical" evidence="13">
    <location>
        <begin position="845"/>
        <end position="868"/>
    </location>
</feature>
<dbReference type="EMBL" id="JAAAPX010000024">
    <property type="protein sequence ID" value="KAF4240822.1"/>
    <property type="molecule type" value="Genomic_DNA"/>
</dbReference>
<organism evidence="16 17">
    <name type="scientific">Aspergillus fumigatiaffinis</name>
    <dbReference type="NCBI Taxonomy" id="340414"/>
    <lineage>
        <taxon>Eukaryota</taxon>
        <taxon>Fungi</taxon>
        <taxon>Dikarya</taxon>
        <taxon>Ascomycota</taxon>
        <taxon>Pezizomycotina</taxon>
        <taxon>Eurotiomycetes</taxon>
        <taxon>Eurotiomycetidae</taxon>
        <taxon>Eurotiales</taxon>
        <taxon>Aspergillaceae</taxon>
        <taxon>Aspergillus</taxon>
        <taxon>Aspergillus subgen. Fumigati</taxon>
    </lineage>
</organism>
<dbReference type="SUPFAM" id="SSF52540">
    <property type="entry name" value="P-loop containing nucleoside triphosphate hydrolases"/>
    <property type="match status" value="2"/>
</dbReference>
<dbReference type="InterPro" id="IPR039421">
    <property type="entry name" value="Type_1_exporter"/>
</dbReference>
<dbReference type="GO" id="GO:0016887">
    <property type="term" value="F:ATP hydrolysis activity"/>
    <property type="evidence" value="ECO:0007669"/>
    <property type="project" value="InterPro"/>
</dbReference>
<keyword evidence="4" id="KW-1003">Cell membrane</keyword>
<dbReference type="PANTHER" id="PTHR43394">
    <property type="entry name" value="ATP-DEPENDENT PERMEASE MDL1, MITOCHONDRIAL"/>
    <property type="match status" value="1"/>
</dbReference>
<dbReference type="InterPro" id="IPR003593">
    <property type="entry name" value="AAA+_ATPase"/>
</dbReference>